<gene>
    <name evidence="3" type="ORF">BGZ65_011061</name>
</gene>
<keyword evidence="4" id="KW-1185">Reference proteome</keyword>
<feature type="compositionally biased region" description="Polar residues" evidence="1">
    <location>
        <begin position="194"/>
        <end position="221"/>
    </location>
</feature>
<feature type="signal peptide" evidence="2">
    <location>
        <begin position="1"/>
        <end position="23"/>
    </location>
</feature>
<proteinExistence type="predicted"/>
<evidence type="ECO:0000313" key="3">
    <source>
        <dbReference type="EMBL" id="KAG0007040.1"/>
    </source>
</evidence>
<keyword evidence="2" id="KW-0732">Signal</keyword>
<feature type="compositionally biased region" description="Gly residues" evidence="1">
    <location>
        <begin position="50"/>
        <end position="59"/>
    </location>
</feature>
<sequence>MAVGLVIVVLIAIFCFIRQRNEGASTSRAQRHGFKPFPSRGNGDYDDGGDGSSGGGGVRGVRSSDYHNEGALEKSFLRHGSSKKNYVTFADNETSIDEQPSQAPYDASSLRTTDTWGMTYGGATARNSRNPAKATGTYKSAASSFGGRSRLTPVPEGSEYRKSEVTYYENEGDNDDGGSYDQGQGLDDAIEHQPLQSTGGDNFSSRKSQWSNNSWATTVDNDNARLYHTMSYASGRPPQDSRQSGLSVQEHQNRQQGPMTYPPR</sequence>
<evidence type="ECO:0000256" key="2">
    <source>
        <dbReference type="SAM" id="SignalP"/>
    </source>
</evidence>
<dbReference type="EMBL" id="JAAAHW010000019">
    <property type="protein sequence ID" value="KAG0007040.1"/>
    <property type="molecule type" value="Genomic_DNA"/>
</dbReference>
<comment type="caution">
    <text evidence="3">The sequence shown here is derived from an EMBL/GenBank/DDBJ whole genome shotgun (WGS) entry which is preliminary data.</text>
</comment>
<name>A0A9P6MLX2_9FUNG</name>
<feature type="region of interest" description="Disordered" evidence="1">
    <location>
        <begin position="123"/>
        <end position="264"/>
    </location>
</feature>
<evidence type="ECO:0000256" key="1">
    <source>
        <dbReference type="SAM" id="MobiDB-lite"/>
    </source>
</evidence>
<protein>
    <submittedName>
        <fullName evidence="3">Uncharacterized protein</fullName>
    </submittedName>
</protein>
<feature type="region of interest" description="Disordered" evidence="1">
    <location>
        <begin position="25"/>
        <end position="64"/>
    </location>
</feature>
<accession>A0A9P6MLX2</accession>
<dbReference type="AlphaFoldDB" id="A0A9P6MLX2"/>
<reference evidence="3" key="1">
    <citation type="journal article" date="2020" name="Fungal Divers.">
        <title>Resolving the Mortierellaceae phylogeny through synthesis of multi-gene phylogenetics and phylogenomics.</title>
        <authorList>
            <person name="Vandepol N."/>
            <person name="Liber J."/>
            <person name="Desiro A."/>
            <person name="Na H."/>
            <person name="Kennedy M."/>
            <person name="Barry K."/>
            <person name="Grigoriev I.V."/>
            <person name="Miller A.N."/>
            <person name="O'Donnell K."/>
            <person name="Stajich J.E."/>
            <person name="Bonito G."/>
        </authorList>
    </citation>
    <scope>NUCLEOTIDE SEQUENCE</scope>
    <source>
        <strain evidence="3">MES-2147</strain>
    </source>
</reference>
<feature type="non-terminal residue" evidence="3">
    <location>
        <position position="264"/>
    </location>
</feature>
<dbReference type="Proteomes" id="UP000749646">
    <property type="component" value="Unassembled WGS sequence"/>
</dbReference>
<feature type="chain" id="PRO_5040418641" evidence="2">
    <location>
        <begin position="24"/>
        <end position="264"/>
    </location>
</feature>
<feature type="compositionally biased region" description="Polar residues" evidence="1">
    <location>
        <begin position="240"/>
        <end position="258"/>
    </location>
</feature>
<organism evidence="3 4">
    <name type="scientific">Modicella reniformis</name>
    <dbReference type="NCBI Taxonomy" id="1440133"/>
    <lineage>
        <taxon>Eukaryota</taxon>
        <taxon>Fungi</taxon>
        <taxon>Fungi incertae sedis</taxon>
        <taxon>Mucoromycota</taxon>
        <taxon>Mortierellomycotina</taxon>
        <taxon>Mortierellomycetes</taxon>
        <taxon>Mortierellales</taxon>
        <taxon>Mortierellaceae</taxon>
        <taxon>Modicella</taxon>
    </lineage>
</organism>
<evidence type="ECO:0000313" key="4">
    <source>
        <dbReference type="Proteomes" id="UP000749646"/>
    </source>
</evidence>